<dbReference type="InterPro" id="IPR004300">
    <property type="entry name" value="Glyco_hydro_57_N"/>
</dbReference>
<dbReference type="PANTHER" id="PTHR36306:SF1">
    <property type="entry name" value="ALPHA-AMYLASE-RELATED"/>
    <property type="match status" value="1"/>
</dbReference>
<protein>
    <submittedName>
        <fullName evidence="4">Glycoside hydrolase family 57</fullName>
    </submittedName>
</protein>
<dbReference type="OrthoDB" id="9757977at2"/>
<keyword evidence="2" id="KW-0119">Carbohydrate metabolism</keyword>
<feature type="domain" description="Glycoside hydrolase family 57 N-terminal" evidence="3">
    <location>
        <begin position="39"/>
        <end position="201"/>
    </location>
</feature>
<evidence type="ECO:0000256" key="2">
    <source>
        <dbReference type="ARBA" id="ARBA00023277"/>
    </source>
</evidence>
<dbReference type="InterPro" id="IPR052046">
    <property type="entry name" value="GH57_Enzymes"/>
</dbReference>
<reference evidence="4 5" key="1">
    <citation type="submission" date="2011-06" db="EMBL/GenBank/DDBJ databases">
        <title>The draft genome of Thiorhodococcus drewsii AZ1.</title>
        <authorList>
            <consortium name="US DOE Joint Genome Institute (JGI-PGF)"/>
            <person name="Lucas S."/>
            <person name="Han J."/>
            <person name="Lapidus A."/>
            <person name="Cheng J.-F."/>
            <person name="Goodwin L."/>
            <person name="Pitluck S."/>
            <person name="Peters L."/>
            <person name="Land M.L."/>
            <person name="Hauser L."/>
            <person name="Vogl K."/>
            <person name="Liu Z."/>
            <person name="Imhoff J."/>
            <person name="Thiel V."/>
            <person name="Frigaard N.-U."/>
            <person name="Bryant D.A."/>
            <person name="Woyke T.J."/>
        </authorList>
    </citation>
    <scope>NUCLEOTIDE SEQUENCE [LARGE SCALE GENOMIC DNA]</scope>
    <source>
        <strain evidence="4 5">AZ1</strain>
    </source>
</reference>
<dbReference type="AlphaFoldDB" id="G2E0L1"/>
<dbReference type="eggNOG" id="COG1449">
    <property type="taxonomic scope" value="Bacteria"/>
</dbReference>
<dbReference type="PANTHER" id="PTHR36306">
    <property type="entry name" value="ALPHA-AMYLASE-RELATED-RELATED"/>
    <property type="match status" value="1"/>
</dbReference>
<dbReference type="Proteomes" id="UP000004200">
    <property type="component" value="Unassembled WGS sequence"/>
</dbReference>
<keyword evidence="4" id="KW-0378">Hydrolase</keyword>
<comment type="similarity">
    <text evidence="1">Belongs to the glycosyl hydrolase 57 family.</text>
</comment>
<comment type="caution">
    <text evidence="4">The sequence shown here is derived from an EMBL/GenBank/DDBJ whole genome shotgun (WGS) entry which is preliminary data.</text>
</comment>
<organism evidence="4 5">
    <name type="scientific">Thiorhodococcus drewsii AZ1</name>
    <dbReference type="NCBI Taxonomy" id="765913"/>
    <lineage>
        <taxon>Bacteria</taxon>
        <taxon>Pseudomonadati</taxon>
        <taxon>Pseudomonadota</taxon>
        <taxon>Gammaproteobacteria</taxon>
        <taxon>Chromatiales</taxon>
        <taxon>Chromatiaceae</taxon>
        <taxon>Thiorhodococcus</taxon>
    </lineage>
</organism>
<dbReference type="GO" id="GO:0005975">
    <property type="term" value="P:carbohydrate metabolic process"/>
    <property type="evidence" value="ECO:0007669"/>
    <property type="project" value="InterPro"/>
</dbReference>
<dbReference type="PATRIC" id="fig|765913.3.peg.1860"/>
<dbReference type="SUPFAM" id="SSF88713">
    <property type="entry name" value="Glycoside hydrolase/deacetylase"/>
    <property type="match status" value="1"/>
</dbReference>
<dbReference type="Gene3D" id="3.20.110.20">
    <property type="match status" value="1"/>
</dbReference>
<evidence type="ECO:0000313" key="4">
    <source>
        <dbReference type="EMBL" id="EGV31633.1"/>
    </source>
</evidence>
<keyword evidence="5" id="KW-1185">Reference proteome</keyword>
<name>G2E0L1_9GAMM</name>
<evidence type="ECO:0000259" key="3">
    <source>
        <dbReference type="Pfam" id="PF03065"/>
    </source>
</evidence>
<dbReference type="RefSeq" id="WP_007040548.1">
    <property type="nucleotide sequence ID" value="NZ_AFWT01000011.1"/>
</dbReference>
<gene>
    <name evidence="4" type="ORF">ThidrDRAFT_1834</name>
</gene>
<proteinExistence type="inferred from homology"/>
<dbReference type="GO" id="GO:0016787">
    <property type="term" value="F:hydrolase activity"/>
    <property type="evidence" value="ECO:0007669"/>
    <property type="project" value="UniProtKB-KW"/>
</dbReference>
<dbReference type="InterPro" id="IPR011330">
    <property type="entry name" value="Glyco_hydro/deAcase_b/a-brl"/>
</dbReference>
<sequence>MTATNLYHALGLHMHQPPGNLRSLIECSPDEADSIMRCYERAVRHAERYRDVAKLHVGFSGVLLEQLLDPDIVDRYRHVVDIPLMLQRYRDAENIELVGTGYYHPIFPLISRLDWPEQLERGRAIMERVFGRAPRGFWPPELAFSVEMIPDLVRAGYEYVVVDGVHARPEDGLSDIFRPYKVCYDGVCISVVPRDRDVSQAQGSGLDLVWFQDAVTRRVAGSPRPEARRLVTSWSDGENGGWFRQLQESSGFFGDFFTPYMEARRSGSCPIEPVCLTQYLAEMRSLPCASFQTSAWGAVEGEDLARWAGNPLQSEALAEVRRLAARYWEFCRARPNGYEVAAEAMVRARRLILEAETSCFLFWGDAWLPHLYARTQPAEQALDEVERSLLGQSGMDDV</sequence>
<evidence type="ECO:0000256" key="1">
    <source>
        <dbReference type="ARBA" id="ARBA00006821"/>
    </source>
</evidence>
<dbReference type="EMBL" id="AFWT01000011">
    <property type="protein sequence ID" value="EGV31633.1"/>
    <property type="molecule type" value="Genomic_DNA"/>
</dbReference>
<accession>G2E0L1</accession>
<evidence type="ECO:0000313" key="5">
    <source>
        <dbReference type="Proteomes" id="UP000004200"/>
    </source>
</evidence>
<dbReference type="Pfam" id="PF03065">
    <property type="entry name" value="Glyco_hydro_57"/>
    <property type="match status" value="1"/>
</dbReference>
<dbReference type="STRING" id="765913.ThidrDRAFT_1834"/>